<dbReference type="InterPro" id="IPR045854">
    <property type="entry name" value="NO2/SO3_Rdtase_4Fe4S_sf"/>
</dbReference>
<keyword evidence="1" id="KW-0004">4Fe-4S</keyword>
<dbReference type="PROSITE" id="PS51379">
    <property type="entry name" value="4FE4S_FER_2"/>
    <property type="match status" value="2"/>
</dbReference>
<evidence type="ECO:0000313" key="9">
    <source>
        <dbReference type="Proteomes" id="UP000627166"/>
    </source>
</evidence>
<dbReference type="Proteomes" id="UP000627166">
    <property type="component" value="Unassembled WGS sequence"/>
</dbReference>
<dbReference type="InterPro" id="IPR051329">
    <property type="entry name" value="NIR_SIR_4Fe-4S"/>
</dbReference>
<evidence type="ECO:0000256" key="1">
    <source>
        <dbReference type="ARBA" id="ARBA00022485"/>
    </source>
</evidence>
<keyword evidence="5" id="KW-0408">Iron</keyword>
<dbReference type="Gene3D" id="3.30.70.20">
    <property type="match status" value="1"/>
</dbReference>
<feature type="domain" description="4Fe-4S ferredoxin-type" evidence="7">
    <location>
        <begin position="187"/>
        <end position="216"/>
    </location>
</feature>
<comment type="caution">
    <text evidence="8">The sequence shown here is derived from an EMBL/GenBank/DDBJ whole genome shotgun (WGS) entry which is preliminary data.</text>
</comment>
<dbReference type="InterPro" id="IPR006067">
    <property type="entry name" value="NO2/SO3_Rdtase_4Fe4S_dom"/>
</dbReference>
<dbReference type="SUPFAM" id="SSF54862">
    <property type="entry name" value="4Fe-4S ferredoxins"/>
    <property type="match status" value="1"/>
</dbReference>
<keyword evidence="2" id="KW-0349">Heme</keyword>
<dbReference type="SUPFAM" id="SSF55124">
    <property type="entry name" value="Nitrite/Sulfite reductase N-terminal domain-like"/>
    <property type="match status" value="1"/>
</dbReference>
<keyword evidence="3" id="KW-0479">Metal-binding</keyword>
<keyword evidence="9" id="KW-1185">Reference proteome</keyword>
<feature type="domain" description="4Fe-4S ferredoxin-type" evidence="7">
    <location>
        <begin position="159"/>
        <end position="186"/>
    </location>
</feature>
<evidence type="ECO:0000256" key="2">
    <source>
        <dbReference type="ARBA" id="ARBA00022617"/>
    </source>
</evidence>
<dbReference type="InterPro" id="IPR017896">
    <property type="entry name" value="4Fe4S_Fe-S-bd"/>
</dbReference>
<dbReference type="PANTHER" id="PTHR32439">
    <property type="entry name" value="FERREDOXIN--NITRITE REDUCTASE, CHLOROPLASTIC"/>
    <property type="match status" value="1"/>
</dbReference>
<dbReference type="Pfam" id="PF01077">
    <property type="entry name" value="NIR_SIR"/>
    <property type="match status" value="1"/>
</dbReference>
<dbReference type="PROSITE" id="PS00365">
    <property type="entry name" value="NIR_SIR"/>
    <property type="match status" value="1"/>
</dbReference>
<dbReference type="Gene3D" id="3.30.413.10">
    <property type="entry name" value="Sulfite Reductase Hemoprotein, domain 1"/>
    <property type="match status" value="1"/>
</dbReference>
<organism evidence="8 9">
    <name type="scientific">Clostridium faecium</name>
    <dbReference type="NCBI Taxonomy" id="2762223"/>
    <lineage>
        <taxon>Bacteria</taxon>
        <taxon>Bacillati</taxon>
        <taxon>Bacillota</taxon>
        <taxon>Clostridia</taxon>
        <taxon>Eubacteriales</taxon>
        <taxon>Clostridiaceae</taxon>
        <taxon>Clostridium</taxon>
    </lineage>
</organism>
<protein>
    <submittedName>
        <fullName evidence="8">4Fe-4S binding protein</fullName>
    </submittedName>
</protein>
<dbReference type="Pfam" id="PF03460">
    <property type="entry name" value="NIR_SIR_ferr"/>
    <property type="match status" value="1"/>
</dbReference>
<dbReference type="InterPro" id="IPR005117">
    <property type="entry name" value="NiRdtase/SiRdtase_haem-b_fer"/>
</dbReference>
<gene>
    <name evidence="8" type="ORF">H9637_14050</name>
</gene>
<dbReference type="InterPro" id="IPR006066">
    <property type="entry name" value="NO2/SO3_Rdtase_FeS/sirohaem_BS"/>
</dbReference>
<proteinExistence type="predicted"/>
<sequence>MNNETKLQLAKIKAKGFLRQKNEDLFSVRVISYDSMITYEQMNKLADLSRKYGSGKIAITTYQSIEIPNIKSEYIDIVRKEISSMNLHININNKKLSYIITCRGSICINGIIDTYALTSKLYEENYSKILPNKVKIGISGCPNNCVVSNQYDIGIIATSPIKINEKNCKLCSACTEICKKKALEIKDTLILNNELCKDCGKCFKACKFDAISINNEGIKIYLGGKSGKNQKLGAPLNKKFKLEEVPEIISKILDFYSENALENEKFNETIERVGTEKLLKQYL</sequence>
<dbReference type="Pfam" id="PF00037">
    <property type="entry name" value="Fer4"/>
    <property type="match status" value="1"/>
</dbReference>
<dbReference type="InterPro" id="IPR036136">
    <property type="entry name" value="Nit/Sulf_reduc_fer-like_dom_sf"/>
</dbReference>
<dbReference type="SUPFAM" id="SSF56014">
    <property type="entry name" value="Nitrite and sulphite reductase 4Fe-4S domain-like"/>
    <property type="match status" value="1"/>
</dbReference>
<evidence type="ECO:0000313" key="8">
    <source>
        <dbReference type="EMBL" id="MBD8048146.1"/>
    </source>
</evidence>
<name>A0ABR8YW32_9CLOT</name>
<dbReference type="PANTHER" id="PTHR32439:SF9">
    <property type="entry name" value="BLR3264 PROTEIN"/>
    <property type="match status" value="1"/>
</dbReference>
<evidence type="ECO:0000256" key="4">
    <source>
        <dbReference type="ARBA" id="ARBA00023002"/>
    </source>
</evidence>
<reference evidence="8 9" key="1">
    <citation type="submission" date="2020-08" db="EMBL/GenBank/DDBJ databases">
        <title>A Genomic Blueprint of the Chicken Gut Microbiome.</title>
        <authorList>
            <person name="Gilroy R."/>
            <person name="Ravi A."/>
            <person name="Getino M."/>
            <person name="Pursley I."/>
            <person name="Horton D.L."/>
            <person name="Alikhan N.-F."/>
            <person name="Baker D."/>
            <person name="Gharbi K."/>
            <person name="Hall N."/>
            <person name="Watson M."/>
            <person name="Adriaenssens E.M."/>
            <person name="Foster-Nyarko E."/>
            <person name="Jarju S."/>
            <person name="Secka A."/>
            <person name="Antonio M."/>
            <person name="Oren A."/>
            <person name="Chaudhuri R."/>
            <person name="La Ragione R.M."/>
            <person name="Hildebrand F."/>
            <person name="Pallen M.J."/>
        </authorList>
    </citation>
    <scope>NUCLEOTIDE SEQUENCE [LARGE SCALE GENOMIC DNA]</scope>
    <source>
        <strain evidence="8 9">N37</strain>
    </source>
</reference>
<evidence type="ECO:0000256" key="6">
    <source>
        <dbReference type="ARBA" id="ARBA00023014"/>
    </source>
</evidence>
<accession>A0ABR8YW32</accession>
<dbReference type="EMBL" id="JACSQB010000113">
    <property type="protein sequence ID" value="MBD8048146.1"/>
    <property type="molecule type" value="Genomic_DNA"/>
</dbReference>
<dbReference type="RefSeq" id="WP_191741102.1">
    <property type="nucleotide sequence ID" value="NZ_JACSQB010000113.1"/>
</dbReference>
<dbReference type="Gene3D" id="3.90.480.10">
    <property type="entry name" value="Sulfite Reductase Hemoprotein,Domain 2"/>
    <property type="match status" value="1"/>
</dbReference>
<evidence type="ECO:0000256" key="5">
    <source>
        <dbReference type="ARBA" id="ARBA00023004"/>
    </source>
</evidence>
<keyword evidence="6" id="KW-0411">Iron-sulfur</keyword>
<evidence type="ECO:0000256" key="3">
    <source>
        <dbReference type="ARBA" id="ARBA00022723"/>
    </source>
</evidence>
<keyword evidence="4" id="KW-0560">Oxidoreductase</keyword>
<evidence type="ECO:0000259" key="7">
    <source>
        <dbReference type="PROSITE" id="PS51379"/>
    </source>
</evidence>